<name>A0ABQ9HJ09_9NEOP</name>
<proteinExistence type="predicted"/>
<evidence type="ECO:0000313" key="2">
    <source>
        <dbReference type="EMBL" id="KAJ8884325.1"/>
    </source>
</evidence>
<comment type="caution">
    <text evidence="2">The sequence shown here is derived from an EMBL/GenBank/DDBJ whole genome shotgun (WGS) entry which is preliminary data.</text>
</comment>
<evidence type="ECO:0000313" key="3">
    <source>
        <dbReference type="Proteomes" id="UP001159363"/>
    </source>
</evidence>
<gene>
    <name evidence="2" type="ORF">PR048_016182</name>
</gene>
<dbReference type="EMBL" id="JARBHB010000005">
    <property type="protein sequence ID" value="KAJ8884325.1"/>
    <property type="molecule type" value="Genomic_DNA"/>
</dbReference>
<feature type="region of interest" description="Disordered" evidence="1">
    <location>
        <begin position="45"/>
        <end position="136"/>
    </location>
</feature>
<evidence type="ECO:0000256" key="1">
    <source>
        <dbReference type="SAM" id="MobiDB-lite"/>
    </source>
</evidence>
<reference evidence="2 3" key="1">
    <citation type="submission" date="2023-02" db="EMBL/GenBank/DDBJ databases">
        <title>LHISI_Scaffold_Assembly.</title>
        <authorList>
            <person name="Stuart O.P."/>
            <person name="Cleave R."/>
            <person name="Magrath M.J.L."/>
            <person name="Mikheyev A.S."/>
        </authorList>
    </citation>
    <scope>NUCLEOTIDE SEQUENCE [LARGE SCALE GENOMIC DNA]</scope>
    <source>
        <strain evidence="2">Daus_M_001</strain>
        <tissue evidence="2">Leg muscle</tissue>
    </source>
</reference>
<feature type="compositionally biased region" description="Basic and acidic residues" evidence="1">
    <location>
        <begin position="94"/>
        <end position="105"/>
    </location>
</feature>
<keyword evidence="3" id="KW-1185">Reference proteome</keyword>
<protein>
    <submittedName>
        <fullName evidence="2">Uncharacterized protein</fullName>
    </submittedName>
</protein>
<dbReference type="Proteomes" id="UP001159363">
    <property type="component" value="Chromosome 4"/>
</dbReference>
<sequence length="286" mass="31584">MKYTHAYEEPSLMRNQVEVKRFGRLLTARSPKRVIEMSMEQCRNERAGGMGDPRENPPASDIVRHNSHMRKSGSGPVERTGVREKSVLGALGETRSEEGKGERRAVMGKHRRATASSNGHAGRLGQPVGMARRADPTCRRTRSKLGYLWEQLMHGVNGIGKIREFSDLLARLHSHVFARASDICSLSVAPESSQYYSIPGSVTLAIMGAAGAEWLDCLPPTKANRVQYPGGSLPDFRKWESCRTMPLVGGFSRGSPVSPAISFRRCTILTSITLIGSQDLHREKIE</sequence>
<accession>A0ABQ9HJ09</accession>
<organism evidence="2 3">
    <name type="scientific">Dryococelus australis</name>
    <dbReference type="NCBI Taxonomy" id="614101"/>
    <lineage>
        <taxon>Eukaryota</taxon>
        <taxon>Metazoa</taxon>
        <taxon>Ecdysozoa</taxon>
        <taxon>Arthropoda</taxon>
        <taxon>Hexapoda</taxon>
        <taxon>Insecta</taxon>
        <taxon>Pterygota</taxon>
        <taxon>Neoptera</taxon>
        <taxon>Polyneoptera</taxon>
        <taxon>Phasmatodea</taxon>
        <taxon>Verophasmatodea</taxon>
        <taxon>Anareolatae</taxon>
        <taxon>Phasmatidae</taxon>
        <taxon>Eurycanthinae</taxon>
        <taxon>Dryococelus</taxon>
    </lineage>
</organism>